<evidence type="ECO:0000256" key="5">
    <source>
        <dbReference type="ARBA" id="ARBA00022884"/>
    </source>
</evidence>
<comment type="catalytic activity">
    <reaction evidence="8 9">
        <text>tRNA(Tyr) + L-tyrosine + ATP = L-tyrosyl-tRNA(Tyr) + AMP + diphosphate + H(+)</text>
        <dbReference type="Rhea" id="RHEA:10220"/>
        <dbReference type="Rhea" id="RHEA-COMP:9706"/>
        <dbReference type="Rhea" id="RHEA-COMP:9707"/>
        <dbReference type="ChEBI" id="CHEBI:15378"/>
        <dbReference type="ChEBI" id="CHEBI:30616"/>
        <dbReference type="ChEBI" id="CHEBI:33019"/>
        <dbReference type="ChEBI" id="CHEBI:58315"/>
        <dbReference type="ChEBI" id="CHEBI:78442"/>
        <dbReference type="ChEBI" id="CHEBI:78536"/>
        <dbReference type="ChEBI" id="CHEBI:456215"/>
        <dbReference type="EC" id="6.1.1.1"/>
    </reaction>
</comment>
<dbReference type="Proteomes" id="UP001596297">
    <property type="component" value="Unassembled WGS sequence"/>
</dbReference>
<dbReference type="PRINTS" id="PR01040">
    <property type="entry name" value="TRNASYNTHTYR"/>
</dbReference>
<dbReference type="RefSeq" id="WP_380082967.1">
    <property type="nucleotide sequence ID" value="NZ_JBHSWD010000001.1"/>
</dbReference>
<dbReference type="PROSITE" id="PS50889">
    <property type="entry name" value="S4"/>
    <property type="match status" value="1"/>
</dbReference>
<sequence length="415" mass="45728">MTEPKKNLPVDEQLRVLKRGVADLVSEEDLRAKLTRSLETGQPLRVKLGADPTRPDLHLGHAVPLRKLRQFQDLGHKVIMLIGDFTATIGDPTGKSKTRPPLSIEEARANAQSYLEQCRLILRSESEVLEIRSNGEWLERLGYKDIIGLAAKYTVARILERDDFSKRLSSGTPISMHELLYPLTQGYDSVALQADVELGGTDQLFNNLVGRALQRDYGQEPQVVMTVPLLVGLDGTEKMSKSLDNYIGLSDEPHAIFAGLMKVPDPLLENYFTLLTDLSQERIAELLAGHPVEAHRQLAREVLAWLAPDADPDAAEERFRSVAKGGIPEDLPEVSVESSELNDEGRVSLARLVALAGLEPSNGAARKLMQNRGLKIGGEVYTDPQGTVSREQLAAPGGLILQKGKDKFARLMLKQ</sequence>
<protein>
    <recommendedName>
        <fullName evidence="9">Tyrosine--tRNA ligase</fullName>
        <ecNumber evidence="9">6.1.1.1</ecNumber>
    </recommendedName>
    <alternativeName>
        <fullName evidence="9">Tyrosyl-tRNA synthetase</fullName>
        <shortName evidence="9">TyrRS</shortName>
    </alternativeName>
</protein>
<proteinExistence type="inferred from homology"/>
<evidence type="ECO:0000313" key="12">
    <source>
        <dbReference type="Proteomes" id="UP001596297"/>
    </source>
</evidence>
<keyword evidence="5 10" id="KW-0694">RNA-binding</keyword>
<dbReference type="HAMAP" id="MF_02007">
    <property type="entry name" value="Tyr_tRNA_synth_type2"/>
    <property type="match status" value="1"/>
</dbReference>
<organism evidence="11 12">
    <name type="scientific">Deinococcus lacus</name>
    <dbReference type="NCBI Taxonomy" id="392561"/>
    <lineage>
        <taxon>Bacteria</taxon>
        <taxon>Thermotogati</taxon>
        <taxon>Deinococcota</taxon>
        <taxon>Deinococci</taxon>
        <taxon>Deinococcales</taxon>
        <taxon>Deinococcaceae</taxon>
        <taxon>Deinococcus</taxon>
    </lineage>
</organism>
<evidence type="ECO:0000256" key="8">
    <source>
        <dbReference type="ARBA" id="ARBA00048248"/>
    </source>
</evidence>
<dbReference type="EMBL" id="JBHSWD010000001">
    <property type="protein sequence ID" value="MFC6591952.1"/>
    <property type="molecule type" value="Genomic_DNA"/>
</dbReference>
<dbReference type="EC" id="6.1.1.1" evidence="9"/>
<comment type="subcellular location">
    <subcellularLocation>
        <location evidence="9">Cytoplasm</location>
    </subcellularLocation>
</comment>
<name>A0ABW1YCB6_9DEIO</name>
<keyword evidence="1 9" id="KW-0963">Cytoplasm</keyword>
<dbReference type="SUPFAM" id="SSF52374">
    <property type="entry name" value="Nucleotidylyl transferase"/>
    <property type="match status" value="1"/>
</dbReference>
<dbReference type="GO" id="GO:0004831">
    <property type="term" value="F:tyrosine-tRNA ligase activity"/>
    <property type="evidence" value="ECO:0007669"/>
    <property type="project" value="UniProtKB-EC"/>
</dbReference>
<keyword evidence="2 9" id="KW-0436">Ligase</keyword>
<keyword evidence="3 9" id="KW-0547">Nucleotide-binding</keyword>
<dbReference type="CDD" id="cd00805">
    <property type="entry name" value="TyrRS_core"/>
    <property type="match status" value="1"/>
</dbReference>
<accession>A0ABW1YCB6</accession>
<evidence type="ECO:0000256" key="6">
    <source>
        <dbReference type="ARBA" id="ARBA00022917"/>
    </source>
</evidence>
<evidence type="ECO:0000313" key="11">
    <source>
        <dbReference type="EMBL" id="MFC6591952.1"/>
    </source>
</evidence>
<keyword evidence="7 9" id="KW-0030">Aminoacyl-tRNA synthetase</keyword>
<comment type="subunit">
    <text evidence="9">Homodimer.</text>
</comment>
<keyword evidence="4 9" id="KW-0067">ATP-binding</keyword>
<dbReference type="PANTHER" id="PTHR11766">
    <property type="entry name" value="TYROSYL-TRNA SYNTHETASE"/>
    <property type="match status" value="1"/>
</dbReference>
<dbReference type="Pfam" id="PF00579">
    <property type="entry name" value="tRNA-synt_1b"/>
    <property type="match status" value="1"/>
</dbReference>
<reference evidence="12" key="1">
    <citation type="journal article" date="2019" name="Int. J. Syst. Evol. Microbiol.">
        <title>The Global Catalogue of Microorganisms (GCM) 10K type strain sequencing project: providing services to taxonomists for standard genome sequencing and annotation.</title>
        <authorList>
            <consortium name="The Broad Institute Genomics Platform"/>
            <consortium name="The Broad Institute Genome Sequencing Center for Infectious Disease"/>
            <person name="Wu L."/>
            <person name="Ma J."/>
        </authorList>
    </citation>
    <scope>NUCLEOTIDE SEQUENCE [LARGE SCALE GENOMIC DNA]</scope>
    <source>
        <strain evidence="12">CGMCC 1.15772</strain>
    </source>
</reference>
<dbReference type="InterPro" id="IPR024108">
    <property type="entry name" value="Tyr-tRNA-ligase_bac_2"/>
</dbReference>
<feature type="short sequence motif" description="'HIGH' region" evidence="9">
    <location>
        <begin position="52"/>
        <end position="61"/>
    </location>
</feature>
<dbReference type="InterPro" id="IPR036986">
    <property type="entry name" value="S4_RNA-bd_sf"/>
</dbReference>
<evidence type="ECO:0000256" key="3">
    <source>
        <dbReference type="ARBA" id="ARBA00022741"/>
    </source>
</evidence>
<evidence type="ECO:0000256" key="4">
    <source>
        <dbReference type="ARBA" id="ARBA00022840"/>
    </source>
</evidence>
<dbReference type="SUPFAM" id="SSF55174">
    <property type="entry name" value="Alpha-L RNA-binding motif"/>
    <property type="match status" value="1"/>
</dbReference>
<evidence type="ECO:0000256" key="1">
    <source>
        <dbReference type="ARBA" id="ARBA00022490"/>
    </source>
</evidence>
<feature type="short sequence motif" description="'KMSKS' region" evidence="9">
    <location>
        <begin position="238"/>
        <end position="242"/>
    </location>
</feature>
<evidence type="ECO:0000256" key="10">
    <source>
        <dbReference type="PROSITE-ProRule" id="PRU00182"/>
    </source>
</evidence>
<keyword evidence="12" id="KW-1185">Reference proteome</keyword>
<dbReference type="Gene3D" id="1.10.240.10">
    <property type="entry name" value="Tyrosyl-Transfer RNA Synthetase"/>
    <property type="match status" value="1"/>
</dbReference>
<comment type="caution">
    <text evidence="11">The sequence shown here is derived from an EMBL/GenBank/DDBJ whole genome shotgun (WGS) entry which is preliminary data.</text>
</comment>
<dbReference type="InterPro" id="IPR002305">
    <property type="entry name" value="aa-tRNA-synth_Ic"/>
</dbReference>
<feature type="binding site" evidence="9">
    <location>
        <position position="241"/>
    </location>
    <ligand>
        <name>ATP</name>
        <dbReference type="ChEBI" id="CHEBI:30616"/>
    </ligand>
</feature>
<keyword evidence="6 9" id="KW-0648">Protein biosynthesis</keyword>
<dbReference type="InterPro" id="IPR024088">
    <property type="entry name" value="Tyr-tRNA-ligase_bac-type"/>
</dbReference>
<evidence type="ECO:0000256" key="7">
    <source>
        <dbReference type="ARBA" id="ARBA00023146"/>
    </source>
</evidence>
<comment type="function">
    <text evidence="9">Catalyzes the attachment of tyrosine to tRNA(Tyr) in a two-step reaction: tyrosine is first activated by ATP to form Tyr-AMP and then transferred to the acceptor end of tRNA(Tyr).</text>
</comment>
<dbReference type="InterPro" id="IPR014729">
    <property type="entry name" value="Rossmann-like_a/b/a_fold"/>
</dbReference>
<dbReference type="NCBIfam" id="TIGR00234">
    <property type="entry name" value="tyrS"/>
    <property type="match status" value="1"/>
</dbReference>
<dbReference type="Gene3D" id="3.10.290.10">
    <property type="entry name" value="RNA-binding S4 domain"/>
    <property type="match status" value="1"/>
</dbReference>
<dbReference type="PANTHER" id="PTHR11766:SF1">
    <property type="entry name" value="TYROSINE--TRNA LIGASE"/>
    <property type="match status" value="1"/>
</dbReference>
<gene>
    <name evidence="9 11" type="primary">tyrS</name>
    <name evidence="11" type="ORF">ACFP81_08000</name>
</gene>
<comment type="similarity">
    <text evidence="9">Belongs to the class-I aminoacyl-tRNA synthetase family. TyrS type 2 subfamily.</text>
</comment>
<dbReference type="Gene3D" id="3.40.50.620">
    <property type="entry name" value="HUPs"/>
    <property type="match status" value="1"/>
</dbReference>
<dbReference type="InterPro" id="IPR002307">
    <property type="entry name" value="Tyr-tRNA-ligase"/>
</dbReference>
<evidence type="ECO:0000256" key="9">
    <source>
        <dbReference type="HAMAP-Rule" id="MF_02007"/>
    </source>
</evidence>
<evidence type="ECO:0000256" key="2">
    <source>
        <dbReference type="ARBA" id="ARBA00022598"/>
    </source>
</evidence>